<protein>
    <submittedName>
        <fullName evidence="3">Uncharacterized protein</fullName>
    </submittedName>
</protein>
<organism evidence="2 3">
    <name type="scientific">Panagrellus redivivus</name>
    <name type="common">Microworm</name>
    <dbReference type="NCBI Taxonomy" id="6233"/>
    <lineage>
        <taxon>Eukaryota</taxon>
        <taxon>Metazoa</taxon>
        <taxon>Ecdysozoa</taxon>
        <taxon>Nematoda</taxon>
        <taxon>Chromadorea</taxon>
        <taxon>Rhabditida</taxon>
        <taxon>Tylenchina</taxon>
        <taxon>Panagrolaimomorpha</taxon>
        <taxon>Panagrolaimoidea</taxon>
        <taxon>Panagrolaimidae</taxon>
        <taxon>Panagrellus</taxon>
    </lineage>
</organism>
<proteinExistence type="predicted"/>
<evidence type="ECO:0000313" key="2">
    <source>
        <dbReference type="Proteomes" id="UP000492821"/>
    </source>
</evidence>
<sequence>MMRPIAQGPIESPVHQPPAKPGVLDVLSSVQPGFSLTVSKQNEEHFKDTMTTSMSAPWCPRKKCSAPIQRDLNGTAMWGFWEDRSLSLMQPFER</sequence>
<reference evidence="2" key="1">
    <citation type="journal article" date="2013" name="Genetics">
        <title>The draft genome and transcriptome of Panagrellus redivivus are shaped by the harsh demands of a free-living lifestyle.</title>
        <authorList>
            <person name="Srinivasan J."/>
            <person name="Dillman A.R."/>
            <person name="Macchietto M.G."/>
            <person name="Heikkinen L."/>
            <person name="Lakso M."/>
            <person name="Fracchia K.M."/>
            <person name="Antoshechkin I."/>
            <person name="Mortazavi A."/>
            <person name="Wong G."/>
            <person name="Sternberg P.W."/>
        </authorList>
    </citation>
    <scope>NUCLEOTIDE SEQUENCE [LARGE SCALE GENOMIC DNA]</scope>
    <source>
        <strain evidence="2">MT8872</strain>
    </source>
</reference>
<dbReference type="Proteomes" id="UP000492821">
    <property type="component" value="Unassembled WGS sequence"/>
</dbReference>
<name>A0A7E4ZTS7_PANRE</name>
<evidence type="ECO:0000256" key="1">
    <source>
        <dbReference type="SAM" id="MobiDB-lite"/>
    </source>
</evidence>
<feature type="region of interest" description="Disordered" evidence="1">
    <location>
        <begin position="1"/>
        <end position="21"/>
    </location>
</feature>
<reference evidence="3" key="2">
    <citation type="submission" date="2020-10" db="UniProtKB">
        <authorList>
            <consortium name="WormBaseParasite"/>
        </authorList>
    </citation>
    <scope>IDENTIFICATION</scope>
</reference>
<keyword evidence="2" id="KW-1185">Reference proteome</keyword>
<evidence type="ECO:0000313" key="3">
    <source>
        <dbReference type="WBParaSite" id="Pan_g16997.t1"/>
    </source>
</evidence>
<dbReference type="WBParaSite" id="Pan_g16997.t1">
    <property type="protein sequence ID" value="Pan_g16997.t1"/>
    <property type="gene ID" value="Pan_g16997"/>
</dbReference>
<accession>A0A7E4ZTS7</accession>
<dbReference type="AlphaFoldDB" id="A0A7E4ZTS7"/>